<organism evidence="1">
    <name type="scientific">marine sediment metagenome</name>
    <dbReference type="NCBI Taxonomy" id="412755"/>
    <lineage>
        <taxon>unclassified sequences</taxon>
        <taxon>metagenomes</taxon>
        <taxon>ecological metagenomes</taxon>
    </lineage>
</organism>
<reference evidence="1" key="1">
    <citation type="journal article" date="2014" name="Front. Microbiol.">
        <title>High frequency of phylogenetically diverse reductive dehalogenase-homologous genes in deep subseafloor sedimentary metagenomes.</title>
        <authorList>
            <person name="Kawai M."/>
            <person name="Futagami T."/>
            <person name="Toyoda A."/>
            <person name="Takaki Y."/>
            <person name="Nishi S."/>
            <person name="Hori S."/>
            <person name="Arai W."/>
            <person name="Tsubouchi T."/>
            <person name="Morono Y."/>
            <person name="Uchiyama I."/>
            <person name="Ito T."/>
            <person name="Fujiyama A."/>
            <person name="Inagaki F."/>
            <person name="Takami H."/>
        </authorList>
    </citation>
    <scope>NUCLEOTIDE SEQUENCE</scope>
    <source>
        <strain evidence="1">Expedition CK06-06</strain>
    </source>
</reference>
<accession>X1DUU5</accession>
<sequence length="38" mass="4367">LLKEILRISPDFTGNIRLNFYKGTLSSINKSEKIKTEV</sequence>
<gene>
    <name evidence="1" type="ORF">S01H4_64254</name>
</gene>
<name>X1DUU5_9ZZZZ</name>
<feature type="non-terminal residue" evidence="1">
    <location>
        <position position="1"/>
    </location>
</feature>
<proteinExistence type="predicted"/>
<evidence type="ECO:0000313" key="1">
    <source>
        <dbReference type="EMBL" id="GAH08744.1"/>
    </source>
</evidence>
<dbReference type="EMBL" id="BART01038903">
    <property type="protein sequence ID" value="GAH08744.1"/>
    <property type="molecule type" value="Genomic_DNA"/>
</dbReference>
<dbReference type="AlphaFoldDB" id="X1DUU5"/>
<protein>
    <submittedName>
        <fullName evidence="1">Uncharacterized protein</fullName>
    </submittedName>
</protein>
<comment type="caution">
    <text evidence="1">The sequence shown here is derived from an EMBL/GenBank/DDBJ whole genome shotgun (WGS) entry which is preliminary data.</text>
</comment>